<keyword evidence="2 6" id="KW-0472">Membrane</keyword>
<evidence type="ECO:0000256" key="2">
    <source>
        <dbReference type="ARBA" id="ARBA00023136"/>
    </source>
</evidence>
<evidence type="ECO:0000256" key="6">
    <source>
        <dbReference type="HAMAP-Rule" id="MF_01186"/>
    </source>
</evidence>
<dbReference type="Pfam" id="PF04390">
    <property type="entry name" value="LptE"/>
    <property type="match status" value="1"/>
</dbReference>
<dbReference type="PROSITE" id="PS51257">
    <property type="entry name" value="PROKAR_LIPOPROTEIN"/>
    <property type="match status" value="1"/>
</dbReference>
<dbReference type="Proteomes" id="UP000651208">
    <property type="component" value="Unassembled WGS sequence"/>
</dbReference>
<comment type="function">
    <text evidence="6">Together with LptD, is involved in the assembly of lipopolysaccharide (LPS) at the surface of the outer membrane. Required for the proper assembly of LptD. Binds LPS and may serve as the LPS recognition site at the outer membrane.</text>
</comment>
<reference evidence="8 9" key="1">
    <citation type="submission" date="2020-06" db="EMBL/GenBank/DDBJ databases">
        <title>Frischella cerana isolated from Apis cerana gut homogenate.</title>
        <authorList>
            <person name="Wolter L.A."/>
            <person name="Suenami S."/>
            <person name="Miyazaki R."/>
        </authorList>
    </citation>
    <scope>NUCLEOTIDE SEQUENCE [LARGE SCALE GENOMIC DNA]</scope>
    <source>
        <strain evidence="8 9">Ac13</strain>
    </source>
</reference>
<keyword evidence="9" id="KW-1185">Reference proteome</keyword>
<sequence>MKKLFCLVFFAVLWLTGCGFHLQHETEIPQQFQTMTFYSDNPYGSLSRTIKDLLVKNKVKLVNENANQNHPSLRILSNDISKETISIYQNGKSAEYQLILTVNAQVIIAGNDIYPITTKVFRTFFDNPATALAKSAEQNLIEKEMYTQVAKQLISKLKSINTIDNKLNTP</sequence>
<dbReference type="EMBL" id="JABURY010000006">
    <property type="protein sequence ID" value="MBC9130084.1"/>
    <property type="molecule type" value="Genomic_DNA"/>
</dbReference>
<keyword evidence="1 6" id="KW-0732">Signal</keyword>
<evidence type="ECO:0000256" key="4">
    <source>
        <dbReference type="ARBA" id="ARBA00023237"/>
    </source>
</evidence>
<dbReference type="RefSeq" id="WP_187754531.1">
    <property type="nucleotide sequence ID" value="NZ_JABURY010000006.1"/>
</dbReference>
<dbReference type="HAMAP" id="MF_01186">
    <property type="entry name" value="LPS_assembly_LptE"/>
    <property type="match status" value="1"/>
</dbReference>
<dbReference type="InterPro" id="IPR007485">
    <property type="entry name" value="LPS_assembly_LptE"/>
</dbReference>
<comment type="similarity">
    <text evidence="6">Belongs to the LptE lipoprotein family.</text>
</comment>
<feature type="signal peptide" evidence="7">
    <location>
        <begin position="1"/>
        <end position="21"/>
    </location>
</feature>
<evidence type="ECO:0000256" key="5">
    <source>
        <dbReference type="ARBA" id="ARBA00023288"/>
    </source>
</evidence>
<keyword evidence="5 6" id="KW-0449">Lipoprotein</keyword>
<dbReference type="Gene3D" id="3.30.160.150">
    <property type="entry name" value="Lipoprotein like domain"/>
    <property type="match status" value="1"/>
</dbReference>
<comment type="subcellular location">
    <subcellularLocation>
        <location evidence="6">Cell outer membrane</location>
        <topology evidence="6">Lipid-anchor</topology>
    </subcellularLocation>
</comment>
<accession>A0ABR7QV40</accession>
<dbReference type="PANTHER" id="PTHR38098:SF1">
    <property type="entry name" value="LPS-ASSEMBLY LIPOPROTEIN LPTE"/>
    <property type="match status" value="1"/>
</dbReference>
<keyword evidence="4 6" id="KW-0998">Cell outer membrane</keyword>
<keyword evidence="3 6" id="KW-0564">Palmitate</keyword>
<feature type="chain" id="PRO_5046032357" description="LPS-assembly lipoprotein LptE" evidence="7">
    <location>
        <begin position="22"/>
        <end position="170"/>
    </location>
</feature>
<evidence type="ECO:0000256" key="1">
    <source>
        <dbReference type="ARBA" id="ARBA00022729"/>
    </source>
</evidence>
<name>A0ABR7QV40_9GAMM</name>
<comment type="caution">
    <text evidence="8">The sequence shown here is derived from an EMBL/GenBank/DDBJ whole genome shotgun (WGS) entry which is preliminary data.</text>
</comment>
<gene>
    <name evidence="6" type="primary">lptE</name>
    <name evidence="8" type="ORF">FcAc13_02045</name>
</gene>
<evidence type="ECO:0000256" key="3">
    <source>
        <dbReference type="ARBA" id="ARBA00023139"/>
    </source>
</evidence>
<proteinExistence type="inferred from homology"/>
<evidence type="ECO:0000313" key="9">
    <source>
        <dbReference type="Proteomes" id="UP000651208"/>
    </source>
</evidence>
<protein>
    <recommendedName>
        <fullName evidence="6">LPS-assembly lipoprotein LptE</fullName>
    </recommendedName>
</protein>
<organism evidence="8 9">
    <name type="scientific">Frischella japonica</name>
    <dbReference type="NCBI Taxonomy" id="2741544"/>
    <lineage>
        <taxon>Bacteria</taxon>
        <taxon>Pseudomonadati</taxon>
        <taxon>Pseudomonadota</taxon>
        <taxon>Gammaproteobacteria</taxon>
        <taxon>Orbales</taxon>
        <taxon>Orbaceae</taxon>
        <taxon>Frischella</taxon>
    </lineage>
</organism>
<evidence type="ECO:0000313" key="8">
    <source>
        <dbReference type="EMBL" id="MBC9130084.1"/>
    </source>
</evidence>
<dbReference type="PANTHER" id="PTHR38098">
    <property type="entry name" value="LPS-ASSEMBLY LIPOPROTEIN LPTE"/>
    <property type="match status" value="1"/>
</dbReference>
<comment type="subunit">
    <text evidence="6">Component of the lipopolysaccharide transport and assembly complex. Interacts with LptD.</text>
</comment>
<evidence type="ECO:0000256" key="7">
    <source>
        <dbReference type="SAM" id="SignalP"/>
    </source>
</evidence>